<keyword evidence="2" id="KW-1185">Reference proteome</keyword>
<dbReference type="EMBL" id="QKYT01000121">
    <property type="protein sequence ID" value="RIA92664.1"/>
    <property type="molecule type" value="Genomic_DNA"/>
</dbReference>
<comment type="caution">
    <text evidence="1">The sequence shown here is derived from an EMBL/GenBank/DDBJ whole genome shotgun (WGS) entry which is preliminary data.</text>
</comment>
<evidence type="ECO:0000313" key="2">
    <source>
        <dbReference type="Proteomes" id="UP000265703"/>
    </source>
</evidence>
<protein>
    <submittedName>
        <fullName evidence="1">Uncharacterized protein</fullName>
    </submittedName>
</protein>
<evidence type="ECO:0000313" key="1">
    <source>
        <dbReference type="EMBL" id="RIA92664.1"/>
    </source>
</evidence>
<gene>
    <name evidence="1" type="ORF">C1645_820404</name>
</gene>
<dbReference type="AlphaFoldDB" id="A0A397TCP9"/>
<dbReference type="Proteomes" id="UP000265703">
    <property type="component" value="Unassembled WGS sequence"/>
</dbReference>
<reference evidence="1 2" key="1">
    <citation type="submission" date="2018-06" db="EMBL/GenBank/DDBJ databases">
        <title>Comparative genomics reveals the genomic features of Rhizophagus irregularis, R. cerebriforme, R. diaphanum and Gigaspora rosea, and their symbiotic lifestyle signature.</title>
        <authorList>
            <person name="Morin E."/>
            <person name="San Clemente H."/>
            <person name="Chen E.C.H."/>
            <person name="De La Providencia I."/>
            <person name="Hainaut M."/>
            <person name="Kuo A."/>
            <person name="Kohler A."/>
            <person name="Murat C."/>
            <person name="Tang N."/>
            <person name="Roy S."/>
            <person name="Loubradou J."/>
            <person name="Henrissat B."/>
            <person name="Grigoriev I.V."/>
            <person name="Corradi N."/>
            <person name="Roux C."/>
            <person name="Martin F.M."/>
        </authorList>
    </citation>
    <scope>NUCLEOTIDE SEQUENCE [LARGE SCALE GENOMIC DNA]</scope>
    <source>
        <strain evidence="1 2">DAOM 227022</strain>
    </source>
</reference>
<accession>A0A397TCP9</accession>
<proteinExistence type="predicted"/>
<sequence length="153" mass="17701">MAENCEMQLISDCERKKQRRLTETSKECQNHILCENKHKRELHSQKQTCEALVEIQSDTKQSLQKTIQHNANSDLQSTPLSAPLLANTISEKEHILLQKFCNKMDNIQYNTCPKFSAKNNMDSGETPEELKNRRNAHCTSIHYQDSVDFSFIC</sequence>
<organism evidence="1 2">
    <name type="scientific">Glomus cerebriforme</name>
    <dbReference type="NCBI Taxonomy" id="658196"/>
    <lineage>
        <taxon>Eukaryota</taxon>
        <taxon>Fungi</taxon>
        <taxon>Fungi incertae sedis</taxon>
        <taxon>Mucoromycota</taxon>
        <taxon>Glomeromycotina</taxon>
        <taxon>Glomeromycetes</taxon>
        <taxon>Glomerales</taxon>
        <taxon>Glomeraceae</taxon>
        <taxon>Glomus</taxon>
    </lineage>
</organism>
<name>A0A397TCP9_9GLOM</name>